<accession>A0A9P8Q241</accession>
<comment type="caution">
    <text evidence="6">The sequence shown here is derived from an EMBL/GenBank/DDBJ whole genome shotgun (WGS) entry which is preliminary data.</text>
</comment>
<evidence type="ECO:0000256" key="2">
    <source>
        <dbReference type="ARBA" id="ARBA00022692"/>
    </source>
</evidence>
<keyword evidence="7" id="KW-1185">Reference proteome</keyword>
<evidence type="ECO:0000256" key="3">
    <source>
        <dbReference type="ARBA" id="ARBA00022989"/>
    </source>
</evidence>
<dbReference type="GO" id="GO:0022857">
    <property type="term" value="F:transmembrane transporter activity"/>
    <property type="evidence" value="ECO:0007669"/>
    <property type="project" value="InterPro"/>
</dbReference>
<feature type="signal peptide" evidence="5">
    <location>
        <begin position="1"/>
        <end position="19"/>
    </location>
</feature>
<evidence type="ECO:0000256" key="1">
    <source>
        <dbReference type="ARBA" id="ARBA00004370"/>
    </source>
</evidence>
<dbReference type="Gene3D" id="1.20.1250.20">
    <property type="entry name" value="MFS general substrate transporter like domains"/>
    <property type="match status" value="1"/>
</dbReference>
<proteinExistence type="predicted"/>
<dbReference type="Proteomes" id="UP000774326">
    <property type="component" value="Unassembled WGS sequence"/>
</dbReference>
<dbReference type="InterPro" id="IPR036259">
    <property type="entry name" value="MFS_trans_sf"/>
</dbReference>
<reference evidence="6" key="2">
    <citation type="submission" date="2021-01" db="EMBL/GenBank/DDBJ databases">
        <authorList>
            <person name="Schikora-Tamarit M.A."/>
        </authorList>
    </citation>
    <scope>NUCLEOTIDE SEQUENCE</scope>
    <source>
        <strain evidence="6">CBS2887</strain>
    </source>
</reference>
<feature type="chain" id="PRO_5040161439" evidence="5">
    <location>
        <begin position="20"/>
        <end position="53"/>
    </location>
</feature>
<feature type="non-terminal residue" evidence="6">
    <location>
        <position position="1"/>
    </location>
</feature>
<comment type="subcellular location">
    <subcellularLocation>
        <location evidence="1">Membrane</location>
    </subcellularLocation>
</comment>
<dbReference type="EMBL" id="JAEUBG010004295">
    <property type="protein sequence ID" value="KAH3681732.1"/>
    <property type="molecule type" value="Genomic_DNA"/>
</dbReference>
<protein>
    <submittedName>
        <fullName evidence="6">Uncharacterized protein</fullName>
    </submittedName>
</protein>
<evidence type="ECO:0000313" key="6">
    <source>
        <dbReference type="EMBL" id="KAH3681732.1"/>
    </source>
</evidence>
<dbReference type="InterPro" id="IPR005828">
    <property type="entry name" value="MFS_sugar_transport-like"/>
</dbReference>
<evidence type="ECO:0000256" key="4">
    <source>
        <dbReference type="ARBA" id="ARBA00023136"/>
    </source>
</evidence>
<dbReference type="GO" id="GO:0016020">
    <property type="term" value="C:membrane"/>
    <property type="evidence" value="ECO:0007669"/>
    <property type="project" value="UniProtKB-SubCell"/>
</dbReference>
<dbReference type="AlphaFoldDB" id="A0A9P8Q241"/>
<keyword evidence="4" id="KW-0472">Membrane</keyword>
<keyword evidence="5" id="KW-0732">Signal</keyword>
<keyword evidence="2" id="KW-0812">Transmembrane</keyword>
<keyword evidence="3" id="KW-1133">Transmembrane helix</keyword>
<dbReference type="Pfam" id="PF00083">
    <property type="entry name" value="Sugar_tr"/>
    <property type="match status" value="1"/>
</dbReference>
<organism evidence="6 7">
    <name type="scientific">Wickerhamomyces pijperi</name>
    <name type="common">Yeast</name>
    <name type="synonym">Pichia pijperi</name>
    <dbReference type="NCBI Taxonomy" id="599730"/>
    <lineage>
        <taxon>Eukaryota</taxon>
        <taxon>Fungi</taxon>
        <taxon>Dikarya</taxon>
        <taxon>Ascomycota</taxon>
        <taxon>Saccharomycotina</taxon>
        <taxon>Saccharomycetes</taxon>
        <taxon>Phaffomycetales</taxon>
        <taxon>Wickerhamomycetaceae</taxon>
        <taxon>Wickerhamomyces</taxon>
    </lineage>
</organism>
<reference evidence="6" key="1">
    <citation type="journal article" date="2021" name="Open Biol.">
        <title>Shared evolutionary footprints suggest mitochondrial oxidative damage underlies multiple complex I losses in fungi.</title>
        <authorList>
            <person name="Schikora-Tamarit M.A."/>
            <person name="Marcet-Houben M."/>
            <person name="Nosek J."/>
            <person name="Gabaldon T."/>
        </authorList>
    </citation>
    <scope>NUCLEOTIDE SEQUENCE</scope>
    <source>
        <strain evidence="6">CBS2887</strain>
    </source>
</reference>
<evidence type="ECO:0000256" key="5">
    <source>
        <dbReference type="SAM" id="SignalP"/>
    </source>
</evidence>
<evidence type="ECO:0000313" key="7">
    <source>
        <dbReference type="Proteomes" id="UP000774326"/>
    </source>
</evidence>
<gene>
    <name evidence="6" type="ORF">WICPIJ_007305</name>
</gene>
<name>A0A9P8Q241_WICPI</name>
<sequence length="53" mass="6035">GCVVFSIFFVFAFVPETKGLTLEEVDQLYIDYTPGLAFMTSFHKTQHDSTEKV</sequence>